<dbReference type="InterPro" id="IPR004911">
    <property type="entry name" value="Interferon-induced_GILT"/>
</dbReference>
<feature type="signal peptide" evidence="6">
    <location>
        <begin position="1"/>
        <end position="19"/>
    </location>
</feature>
<gene>
    <name evidence="7" type="ORF">ONB1V03_LOCUS13745</name>
</gene>
<sequence>MNMYILSALILTLAYTLRANEVPKVNINVNFEYFCSDCTKYVSEQLYPTYQKLGSILDIQLNTFAFYSWTNKTNPDGTYDITIKNLTEVQGTLIQACVMEMEPIDKTLALLSCMFTSPDYQTQVNAGKQCSEKLGLNWAQINECAQGPLGRGLYIQGFERMMAVKPKITWFPWIIVNGQHTDELQDKAEHHFMKIVCDTYTGPKPDDCKNL</sequence>
<evidence type="ECO:0000313" key="8">
    <source>
        <dbReference type="Proteomes" id="UP000728032"/>
    </source>
</evidence>
<dbReference type="EMBL" id="CAJPVJ010012394">
    <property type="protein sequence ID" value="CAG2174299.1"/>
    <property type="molecule type" value="Genomic_DNA"/>
</dbReference>
<protein>
    <recommendedName>
        <fullName evidence="9">Gamma-interferon-inducible lysosomal thiol reductase</fullName>
    </recommendedName>
</protein>
<evidence type="ECO:0000256" key="2">
    <source>
        <dbReference type="ARBA" id="ARBA00005679"/>
    </source>
</evidence>
<evidence type="ECO:0000256" key="4">
    <source>
        <dbReference type="ARBA" id="ARBA00022729"/>
    </source>
</evidence>
<dbReference type="Proteomes" id="UP000728032">
    <property type="component" value="Unassembled WGS sequence"/>
</dbReference>
<evidence type="ECO:0000256" key="1">
    <source>
        <dbReference type="ARBA" id="ARBA00004613"/>
    </source>
</evidence>
<evidence type="ECO:0000256" key="5">
    <source>
        <dbReference type="ARBA" id="ARBA00023180"/>
    </source>
</evidence>
<dbReference type="OrthoDB" id="958254at2759"/>
<keyword evidence="5" id="KW-0325">Glycoprotein</keyword>
<evidence type="ECO:0000256" key="6">
    <source>
        <dbReference type="SAM" id="SignalP"/>
    </source>
</evidence>
<comment type="similarity">
    <text evidence="2">Belongs to the GILT family.</text>
</comment>
<keyword evidence="3" id="KW-0964">Secreted</keyword>
<comment type="subcellular location">
    <subcellularLocation>
        <location evidence="1">Secreted</location>
    </subcellularLocation>
</comment>
<evidence type="ECO:0000256" key="3">
    <source>
        <dbReference type="ARBA" id="ARBA00022525"/>
    </source>
</evidence>
<dbReference type="PANTHER" id="PTHR13234:SF8">
    <property type="entry name" value="GAMMA-INTERFERON-INDUCIBLE LYSOSOMAL THIOL REDUCTASE"/>
    <property type="match status" value="1"/>
</dbReference>
<evidence type="ECO:0000313" key="7">
    <source>
        <dbReference type="EMBL" id="CAD7657113.1"/>
    </source>
</evidence>
<dbReference type="Pfam" id="PF03227">
    <property type="entry name" value="GILT"/>
    <property type="match status" value="1"/>
</dbReference>
<organism evidence="7">
    <name type="scientific">Oppiella nova</name>
    <dbReference type="NCBI Taxonomy" id="334625"/>
    <lineage>
        <taxon>Eukaryota</taxon>
        <taxon>Metazoa</taxon>
        <taxon>Ecdysozoa</taxon>
        <taxon>Arthropoda</taxon>
        <taxon>Chelicerata</taxon>
        <taxon>Arachnida</taxon>
        <taxon>Acari</taxon>
        <taxon>Acariformes</taxon>
        <taxon>Sarcoptiformes</taxon>
        <taxon>Oribatida</taxon>
        <taxon>Brachypylina</taxon>
        <taxon>Oppioidea</taxon>
        <taxon>Oppiidae</taxon>
        <taxon>Oppiella</taxon>
    </lineage>
</organism>
<feature type="chain" id="PRO_5036403850" description="Gamma-interferon-inducible lysosomal thiol reductase" evidence="6">
    <location>
        <begin position="20"/>
        <end position="211"/>
    </location>
</feature>
<evidence type="ECO:0008006" key="9">
    <source>
        <dbReference type="Google" id="ProtNLM"/>
    </source>
</evidence>
<accession>A0A7R9QTY9</accession>
<name>A0A7R9QTY9_9ACAR</name>
<dbReference type="GO" id="GO:0016671">
    <property type="term" value="F:oxidoreductase activity, acting on a sulfur group of donors, disulfide as acceptor"/>
    <property type="evidence" value="ECO:0007669"/>
    <property type="project" value="InterPro"/>
</dbReference>
<dbReference type="GO" id="GO:0005576">
    <property type="term" value="C:extracellular region"/>
    <property type="evidence" value="ECO:0007669"/>
    <property type="project" value="UniProtKB-SubCell"/>
</dbReference>
<dbReference type="PANTHER" id="PTHR13234">
    <property type="entry name" value="GAMMA-INTERFERON INDUCIBLE LYSOSOMAL THIOL REDUCTASE GILT"/>
    <property type="match status" value="1"/>
</dbReference>
<keyword evidence="4 6" id="KW-0732">Signal</keyword>
<proteinExistence type="inferred from homology"/>
<keyword evidence="8" id="KW-1185">Reference proteome</keyword>
<dbReference type="EMBL" id="OC927219">
    <property type="protein sequence ID" value="CAD7657113.1"/>
    <property type="molecule type" value="Genomic_DNA"/>
</dbReference>
<reference evidence="7" key="1">
    <citation type="submission" date="2020-11" db="EMBL/GenBank/DDBJ databases">
        <authorList>
            <person name="Tran Van P."/>
        </authorList>
    </citation>
    <scope>NUCLEOTIDE SEQUENCE</scope>
</reference>
<dbReference type="AlphaFoldDB" id="A0A7R9QTY9"/>